<name>A0A290Z6T8_9PSEU</name>
<proteinExistence type="predicted"/>
<dbReference type="KEGG" id="apre:CNX65_16875"/>
<accession>A0A290Z6T8</accession>
<dbReference type="PANTHER" id="PTHR43072">
    <property type="entry name" value="N-ACETYLTRANSFERASE"/>
    <property type="match status" value="1"/>
</dbReference>
<gene>
    <name evidence="2" type="ORF">CNX65_16875</name>
</gene>
<dbReference type="CDD" id="cd04301">
    <property type="entry name" value="NAT_SF"/>
    <property type="match status" value="1"/>
</dbReference>
<dbReference type="InterPro" id="IPR000182">
    <property type="entry name" value="GNAT_dom"/>
</dbReference>
<sequence length="168" mass="17727">MTTPAVTIRPSTAADVAVVAAIYAHYVEHSVATFDEVAPSEEDWAGKRADITGRGLPFLVAEVGGVVSGFAYAAPWRWKRAYRHTAEDTIYLAPGATGHGLGKALLGAVVEAAREAGVRQLVAVIADSGDGSSAALHRRFGFGEAGVLRAVGFKHGRWIDTALWQLSL</sequence>
<dbReference type="SUPFAM" id="SSF55729">
    <property type="entry name" value="Acyl-CoA N-acyltransferases (Nat)"/>
    <property type="match status" value="1"/>
</dbReference>
<feature type="domain" description="N-acetyltransferase" evidence="1">
    <location>
        <begin position="6"/>
        <end position="163"/>
    </location>
</feature>
<protein>
    <submittedName>
        <fullName evidence="2">GNAT family N-acetyltransferase</fullName>
    </submittedName>
</protein>
<dbReference type="Proteomes" id="UP000218505">
    <property type="component" value="Chromosome"/>
</dbReference>
<keyword evidence="3" id="KW-1185">Reference proteome</keyword>
<dbReference type="PANTHER" id="PTHR43072:SF8">
    <property type="entry name" value="ACYLTRANSFERASE FABY-RELATED"/>
    <property type="match status" value="1"/>
</dbReference>
<reference evidence="2" key="1">
    <citation type="submission" date="2017-09" db="EMBL/GenBank/DDBJ databases">
        <title>Complete Genome Sequence of ansamitocin-producing Bacterium Actinosynnema pretiosum X47.</title>
        <authorList>
            <person name="Cao G."/>
            <person name="Zong G."/>
            <person name="Zhong C."/>
            <person name="Fu J."/>
        </authorList>
    </citation>
    <scope>NUCLEOTIDE SEQUENCE [LARGE SCALE GENOMIC DNA]</scope>
    <source>
        <strain evidence="2">X47</strain>
    </source>
</reference>
<evidence type="ECO:0000313" key="2">
    <source>
        <dbReference type="EMBL" id="ATE54747.1"/>
    </source>
</evidence>
<organism evidence="2 3">
    <name type="scientific">Actinosynnema pretiosum</name>
    <dbReference type="NCBI Taxonomy" id="42197"/>
    <lineage>
        <taxon>Bacteria</taxon>
        <taxon>Bacillati</taxon>
        <taxon>Actinomycetota</taxon>
        <taxon>Actinomycetes</taxon>
        <taxon>Pseudonocardiales</taxon>
        <taxon>Pseudonocardiaceae</taxon>
        <taxon>Actinosynnema</taxon>
    </lineage>
</organism>
<evidence type="ECO:0000313" key="3">
    <source>
        <dbReference type="Proteomes" id="UP000218505"/>
    </source>
</evidence>
<dbReference type="InterPro" id="IPR016181">
    <property type="entry name" value="Acyl_CoA_acyltransferase"/>
</dbReference>
<dbReference type="Pfam" id="PF00583">
    <property type="entry name" value="Acetyltransf_1"/>
    <property type="match status" value="1"/>
</dbReference>
<dbReference type="Gene3D" id="3.40.630.30">
    <property type="match status" value="1"/>
</dbReference>
<dbReference type="EMBL" id="CP023445">
    <property type="protein sequence ID" value="ATE54747.1"/>
    <property type="molecule type" value="Genomic_DNA"/>
</dbReference>
<dbReference type="AlphaFoldDB" id="A0A290Z6T8"/>
<dbReference type="GO" id="GO:0016747">
    <property type="term" value="F:acyltransferase activity, transferring groups other than amino-acyl groups"/>
    <property type="evidence" value="ECO:0007669"/>
    <property type="project" value="InterPro"/>
</dbReference>
<dbReference type="PROSITE" id="PS51186">
    <property type="entry name" value="GNAT"/>
    <property type="match status" value="1"/>
</dbReference>
<evidence type="ECO:0000259" key="1">
    <source>
        <dbReference type="PROSITE" id="PS51186"/>
    </source>
</evidence>
<dbReference type="RefSeq" id="WP_096494196.1">
    <property type="nucleotide sequence ID" value="NZ_CP023445.1"/>
</dbReference>